<gene>
    <name evidence="7" type="ORF">SAMN06269250_2696</name>
</gene>
<dbReference type="CDD" id="cd00082">
    <property type="entry name" value="HisKA"/>
    <property type="match status" value="1"/>
</dbReference>
<dbReference type="PANTHER" id="PTHR43065:SF42">
    <property type="entry name" value="TWO-COMPONENT SENSOR PPRA"/>
    <property type="match status" value="1"/>
</dbReference>
<feature type="transmembrane region" description="Helical" evidence="5">
    <location>
        <begin position="70"/>
        <end position="88"/>
    </location>
</feature>
<keyword evidence="7" id="KW-0808">Transferase</keyword>
<sequence>MGHTAKLKPDSMNQDEIFSSFITLAIIWQVRRFLDTRNRIPQWDRMLQRFWIVNVSFVILSTAIDEDFPLRLIWLFALAAITYTVWLIKDNQSARTLLIALAPFMFFMAISKIIQDVFPHFAKAHDDFFESINGFALFWLIGFFIVANRQKKAQVKIDEERALEAEQRRVIEAKKQELEYLVAERTAEITRQKEELELALVELKSTQTQLIQSEKMASLGELTAGIAHEIQNPLNFVNNFSEVSIELIDELVDEQVKPHRDTELEAELLTDLKQNLQKINYHGGRASSIVKGMLQHSRTSTGQREPTDINSLCEEYLRLAYHGLRAKDKSFNALFSTDLDSSLGLVSLIPQDISRVLLNLFTNAFYAVQQRQKQGGPLGYHPTVIVSTRCVNKEAVITVADNGTGIADDVKQKIFQPFFTTKPTGEGTGLGLSLAYEIITKGHNGTLEVESKVGEGSKFIVTLPG</sequence>
<dbReference type="InterPro" id="IPR004358">
    <property type="entry name" value="Sig_transdc_His_kin-like_C"/>
</dbReference>
<keyword evidence="8" id="KW-1185">Reference proteome</keyword>
<keyword evidence="5" id="KW-0812">Transmembrane</keyword>
<evidence type="ECO:0000313" key="7">
    <source>
        <dbReference type="EMBL" id="SOD88496.1"/>
    </source>
</evidence>
<dbReference type="InterPro" id="IPR005467">
    <property type="entry name" value="His_kinase_dom"/>
</dbReference>
<dbReference type="InterPro" id="IPR036890">
    <property type="entry name" value="HATPase_C_sf"/>
</dbReference>
<keyword evidence="5" id="KW-0472">Membrane</keyword>
<dbReference type="SUPFAM" id="SSF47384">
    <property type="entry name" value="Homodimeric domain of signal transducing histidine kinase"/>
    <property type="match status" value="1"/>
</dbReference>
<proteinExistence type="predicted"/>
<feature type="transmembrane region" description="Helical" evidence="5">
    <location>
        <begin position="46"/>
        <end position="64"/>
    </location>
</feature>
<dbReference type="Gene3D" id="3.30.565.10">
    <property type="entry name" value="Histidine kinase-like ATPase, C-terminal domain"/>
    <property type="match status" value="1"/>
</dbReference>
<dbReference type="SMART" id="SM00388">
    <property type="entry name" value="HisKA"/>
    <property type="match status" value="1"/>
</dbReference>
<dbReference type="PROSITE" id="PS50109">
    <property type="entry name" value="HIS_KIN"/>
    <property type="match status" value="1"/>
</dbReference>
<evidence type="ECO:0000256" key="3">
    <source>
        <dbReference type="ARBA" id="ARBA00022553"/>
    </source>
</evidence>
<keyword evidence="5" id="KW-1133">Transmembrane helix</keyword>
<dbReference type="AlphaFoldDB" id="A0A286FZP1"/>
<accession>A0A286FZP1</accession>
<dbReference type="PANTHER" id="PTHR43065">
    <property type="entry name" value="SENSOR HISTIDINE KINASE"/>
    <property type="match status" value="1"/>
</dbReference>
<dbReference type="SUPFAM" id="SSF55874">
    <property type="entry name" value="ATPase domain of HSP90 chaperone/DNA topoisomerase II/histidine kinase"/>
    <property type="match status" value="1"/>
</dbReference>
<evidence type="ECO:0000259" key="6">
    <source>
        <dbReference type="PROSITE" id="PS50109"/>
    </source>
</evidence>
<organism evidence="7 8">
    <name type="scientific">Spirosoma fluviale</name>
    <dbReference type="NCBI Taxonomy" id="1597977"/>
    <lineage>
        <taxon>Bacteria</taxon>
        <taxon>Pseudomonadati</taxon>
        <taxon>Bacteroidota</taxon>
        <taxon>Cytophagia</taxon>
        <taxon>Cytophagales</taxon>
        <taxon>Cytophagaceae</taxon>
        <taxon>Spirosoma</taxon>
    </lineage>
</organism>
<dbReference type="EC" id="2.7.13.3" evidence="2"/>
<protein>
    <recommendedName>
        <fullName evidence="2">histidine kinase</fullName>
        <ecNumber evidence="2">2.7.13.3</ecNumber>
    </recommendedName>
</protein>
<dbReference type="EMBL" id="OCNH01000002">
    <property type="protein sequence ID" value="SOD88496.1"/>
    <property type="molecule type" value="Genomic_DNA"/>
</dbReference>
<reference evidence="8" key="1">
    <citation type="submission" date="2017-09" db="EMBL/GenBank/DDBJ databases">
        <authorList>
            <person name="Varghese N."/>
            <person name="Submissions S."/>
        </authorList>
    </citation>
    <scope>NUCLEOTIDE SEQUENCE [LARGE SCALE GENOMIC DNA]</scope>
    <source>
        <strain evidence="8">DSM 29961</strain>
    </source>
</reference>
<keyword evidence="7" id="KW-0418">Kinase</keyword>
<feature type="transmembrane region" description="Helical" evidence="5">
    <location>
        <begin position="97"/>
        <end position="115"/>
    </location>
</feature>
<dbReference type="Gene3D" id="1.10.287.130">
    <property type="match status" value="1"/>
</dbReference>
<dbReference type="GO" id="GO:0000155">
    <property type="term" value="F:phosphorelay sensor kinase activity"/>
    <property type="evidence" value="ECO:0007669"/>
    <property type="project" value="InterPro"/>
</dbReference>
<evidence type="ECO:0000313" key="8">
    <source>
        <dbReference type="Proteomes" id="UP000219452"/>
    </source>
</evidence>
<keyword evidence="3" id="KW-0597">Phosphoprotein</keyword>
<dbReference type="OrthoDB" id="9806995at2"/>
<dbReference type="SMART" id="SM00387">
    <property type="entry name" value="HATPase_c"/>
    <property type="match status" value="1"/>
</dbReference>
<evidence type="ECO:0000256" key="5">
    <source>
        <dbReference type="SAM" id="Phobius"/>
    </source>
</evidence>
<dbReference type="InterPro" id="IPR036097">
    <property type="entry name" value="HisK_dim/P_sf"/>
</dbReference>
<keyword evidence="4" id="KW-0175">Coiled coil</keyword>
<dbReference type="PRINTS" id="PR00344">
    <property type="entry name" value="BCTRLSENSOR"/>
</dbReference>
<name>A0A286FZP1_9BACT</name>
<feature type="coiled-coil region" evidence="4">
    <location>
        <begin position="148"/>
        <end position="209"/>
    </location>
</feature>
<evidence type="ECO:0000256" key="1">
    <source>
        <dbReference type="ARBA" id="ARBA00000085"/>
    </source>
</evidence>
<evidence type="ECO:0000256" key="4">
    <source>
        <dbReference type="SAM" id="Coils"/>
    </source>
</evidence>
<dbReference type="InterPro" id="IPR003661">
    <property type="entry name" value="HisK_dim/P_dom"/>
</dbReference>
<feature type="transmembrane region" description="Helical" evidence="5">
    <location>
        <begin position="127"/>
        <end position="147"/>
    </location>
</feature>
<dbReference type="InterPro" id="IPR003594">
    <property type="entry name" value="HATPase_dom"/>
</dbReference>
<dbReference type="Pfam" id="PF02518">
    <property type="entry name" value="HATPase_c"/>
    <property type="match status" value="1"/>
</dbReference>
<feature type="domain" description="Histidine kinase" evidence="6">
    <location>
        <begin position="225"/>
        <end position="465"/>
    </location>
</feature>
<dbReference type="Proteomes" id="UP000219452">
    <property type="component" value="Unassembled WGS sequence"/>
</dbReference>
<evidence type="ECO:0000256" key="2">
    <source>
        <dbReference type="ARBA" id="ARBA00012438"/>
    </source>
</evidence>
<comment type="catalytic activity">
    <reaction evidence="1">
        <text>ATP + protein L-histidine = ADP + protein N-phospho-L-histidine.</text>
        <dbReference type="EC" id="2.7.13.3"/>
    </reaction>
</comment>